<evidence type="ECO:0000256" key="1">
    <source>
        <dbReference type="SAM" id="MobiDB-lite"/>
    </source>
</evidence>
<evidence type="ECO:0000313" key="3">
    <source>
        <dbReference type="Proteomes" id="UP001190700"/>
    </source>
</evidence>
<gene>
    <name evidence="2" type="ORF">CYMTET_34217</name>
</gene>
<accession>A0AAE0FBH2</accession>
<organism evidence="2 3">
    <name type="scientific">Cymbomonas tetramitiformis</name>
    <dbReference type="NCBI Taxonomy" id="36881"/>
    <lineage>
        <taxon>Eukaryota</taxon>
        <taxon>Viridiplantae</taxon>
        <taxon>Chlorophyta</taxon>
        <taxon>Pyramimonadophyceae</taxon>
        <taxon>Pyramimonadales</taxon>
        <taxon>Pyramimonadaceae</taxon>
        <taxon>Cymbomonas</taxon>
    </lineage>
</organism>
<proteinExistence type="predicted"/>
<keyword evidence="3" id="KW-1185">Reference proteome</keyword>
<dbReference type="AlphaFoldDB" id="A0AAE0FBH2"/>
<comment type="caution">
    <text evidence="2">The sequence shown here is derived from an EMBL/GenBank/DDBJ whole genome shotgun (WGS) entry which is preliminary data.</text>
</comment>
<sequence>AETNHHADLHEDYSLYLDLEHPDGSFTYGLVLPFRAAHDWQTLSGVIHPRLPVHVLHIYCLFRYRHGTAHFDDIHVRPLTAYDLCEAEAHAKDPTQSLASHNLKKNSANPPSYQYTTHTPLIMPKELSE</sequence>
<dbReference type="Proteomes" id="UP001190700">
    <property type="component" value="Unassembled WGS sequence"/>
</dbReference>
<reference evidence="2 3" key="1">
    <citation type="journal article" date="2015" name="Genome Biol. Evol.">
        <title>Comparative Genomics of a Bacterivorous Green Alga Reveals Evolutionary Causalities and Consequences of Phago-Mixotrophic Mode of Nutrition.</title>
        <authorList>
            <person name="Burns J.A."/>
            <person name="Paasch A."/>
            <person name="Narechania A."/>
            <person name="Kim E."/>
        </authorList>
    </citation>
    <scope>NUCLEOTIDE SEQUENCE [LARGE SCALE GENOMIC DNA]</scope>
    <source>
        <strain evidence="2 3">PLY_AMNH</strain>
    </source>
</reference>
<dbReference type="EMBL" id="LGRX02021450">
    <property type="protein sequence ID" value="KAK3256657.1"/>
    <property type="molecule type" value="Genomic_DNA"/>
</dbReference>
<feature type="non-terminal residue" evidence="2">
    <location>
        <position position="1"/>
    </location>
</feature>
<protein>
    <submittedName>
        <fullName evidence="2">Uncharacterized protein</fullName>
    </submittedName>
</protein>
<feature type="region of interest" description="Disordered" evidence="1">
    <location>
        <begin position="94"/>
        <end position="117"/>
    </location>
</feature>
<evidence type="ECO:0000313" key="2">
    <source>
        <dbReference type="EMBL" id="KAK3256657.1"/>
    </source>
</evidence>
<name>A0AAE0FBH2_9CHLO</name>